<proteinExistence type="predicted"/>
<name>A0AB39KXE0_9CAUL</name>
<gene>
    <name evidence="1" type="ORF">ABOZ73_06025</name>
</gene>
<dbReference type="EMBL" id="CP158375">
    <property type="protein sequence ID" value="XDO97973.1"/>
    <property type="molecule type" value="Genomic_DNA"/>
</dbReference>
<dbReference type="RefSeq" id="WP_369061540.1">
    <property type="nucleotide sequence ID" value="NZ_CP158375.1"/>
</dbReference>
<sequence>MIRLRDTLTFTGLLALLMLLILGSRAPSPVSCDEQRWSEGWMAAPSR</sequence>
<dbReference type="AlphaFoldDB" id="A0AB39KXE0"/>
<reference evidence="1" key="1">
    <citation type="submission" date="2024-06" db="EMBL/GenBank/DDBJ databases">
        <title>Caulobacter inopinatus, sp. nov.</title>
        <authorList>
            <person name="Donachie S.P."/>
        </authorList>
    </citation>
    <scope>NUCLEOTIDE SEQUENCE</scope>
    <source>
        <strain evidence="1">73W</strain>
    </source>
</reference>
<evidence type="ECO:0000313" key="1">
    <source>
        <dbReference type="EMBL" id="XDO97973.1"/>
    </source>
</evidence>
<protein>
    <submittedName>
        <fullName evidence="1">Uncharacterized protein</fullName>
    </submittedName>
</protein>
<organism evidence="1">
    <name type="scientific">Caulobacter sp. 73W</name>
    <dbReference type="NCBI Taxonomy" id="3161137"/>
    <lineage>
        <taxon>Bacteria</taxon>
        <taxon>Pseudomonadati</taxon>
        <taxon>Pseudomonadota</taxon>
        <taxon>Alphaproteobacteria</taxon>
        <taxon>Caulobacterales</taxon>
        <taxon>Caulobacteraceae</taxon>
        <taxon>Caulobacter</taxon>
    </lineage>
</organism>
<accession>A0AB39KXE0</accession>